<accession>A0ACA9JYR3</accession>
<protein>
    <submittedName>
        <fullName evidence="1">12120_t:CDS:1</fullName>
    </submittedName>
</protein>
<dbReference type="EMBL" id="CAJVPT010000217">
    <property type="protein sequence ID" value="CAG8440752.1"/>
    <property type="molecule type" value="Genomic_DNA"/>
</dbReference>
<evidence type="ECO:0000313" key="2">
    <source>
        <dbReference type="Proteomes" id="UP000789525"/>
    </source>
</evidence>
<name>A0ACA9JYR3_9GLOM</name>
<dbReference type="Proteomes" id="UP000789525">
    <property type="component" value="Unassembled WGS sequence"/>
</dbReference>
<gene>
    <name evidence="1" type="ORF">ACOLOM_LOCUS207</name>
</gene>
<reference evidence="1" key="1">
    <citation type="submission" date="2021-06" db="EMBL/GenBank/DDBJ databases">
        <authorList>
            <person name="Kallberg Y."/>
            <person name="Tangrot J."/>
            <person name="Rosling A."/>
        </authorList>
    </citation>
    <scope>NUCLEOTIDE SEQUENCE</scope>
    <source>
        <strain evidence="1">CL356</strain>
    </source>
</reference>
<evidence type="ECO:0000313" key="1">
    <source>
        <dbReference type="EMBL" id="CAG8440752.1"/>
    </source>
</evidence>
<comment type="caution">
    <text evidence="1">The sequence shown here is derived from an EMBL/GenBank/DDBJ whole genome shotgun (WGS) entry which is preliminary data.</text>
</comment>
<proteinExistence type="predicted"/>
<keyword evidence="2" id="KW-1185">Reference proteome</keyword>
<sequence length="129" mass="14958">MASLKWFVANEVSIIDEIVKSRIPFSLVEPVLRDTLRGTDALYLAIYHYIVQYGICARYNELETRQAVRITMHYLWRNFTPDQRRAYIDLSNRLSGHNRRNEGLLHSRRVRRGGGNAVRVDGVEGVGRI</sequence>
<organism evidence="1 2">
    <name type="scientific">Acaulospora colombiana</name>
    <dbReference type="NCBI Taxonomy" id="27376"/>
    <lineage>
        <taxon>Eukaryota</taxon>
        <taxon>Fungi</taxon>
        <taxon>Fungi incertae sedis</taxon>
        <taxon>Mucoromycota</taxon>
        <taxon>Glomeromycotina</taxon>
        <taxon>Glomeromycetes</taxon>
        <taxon>Diversisporales</taxon>
        <taxon>Acaulosporaceae</taxon>
        <taxon>Acaulospora</taxon>
    </lineage>
</organism>